<evidence type="ECO:0000256" key="3">
    <source>
        <dbReference type="ARBA" id="ARBA00022692"/>
    </source>
</evidence>
<evidence type="ECO:0000256" key="4">
    <source>
        <dbReference type="ARBA" id="ARBA00022989"/>
    </source>
</evidence>
<dbReference type="GO" id="GO:0020037">
    <property type="term" value="F:heme binding"/>
    <property type="evidence" value="ECO:0007669"/>
    <property type="project" value="InterPro"/>
</dbReference>
<keyword evidence="6" id="KW-0349">Heme</keyword>
<evidence type="ECO:0000313" key="10">
    <source>
        <dbReference type="Proteomes" id="UP000028980"/>
    </source>
</evidence>
<dbReference type="EC" id="1.9.3.1" evidence="9"/>
<dbReference type="GO" id="GO:0016020">
    <property type="term" value="C:membrane"/>
    <property type="evidence" value="ECO:0007669"/>
    <property type="project" value="UniProtKB-SubCell"/>
</dbReference>
<evidence type="ECO:0000313" key="9">
    <source>
        <dbReference type="EMBL" id="GAK76095.1"/>
    </source>
</evidence>
<comment type="subcellular location">
    <subcellularLocation>
        <location evidence="1">Membrane</location>
        <topology evidence="1">Multi-pass membrane protein</topology>
    </subcellularLocation>
</comment>
<feature type="transmembrane region" description="Helical" evidence="7">
    <location>
        <begin position="116"/>
        <end position="138"/>
    </location>
</feature>
<dbReference type="InterPro" id="IPR000883">
    <property type="entry name" value="Cyt_C_Oxase_1"/>
</dbReference>
<evidence type="ECO:0000256" key="7">
    <source>
        <dbReference type="SAM" id="Phobius"/>
    </source>
</evidence>
<dbReference type="InterPro" id="IPR023615">
    <property type="entry name" value="Cyt_c_Oxase_su1_BS"/>
</dbReference>
<keyword evidence="6" id="KW-0249">Electron transport</keyword>
<dbReference type="PANTHER" id="PTHR10422">
    <property type="entry name" value="CYTOCHROME C OXIDASE SUBUNIT 1"/>
    <property type="match status" value="1"/>
</dbReference>
<dbReference type="GO" id="GO:0009060">
    <property type="term" value="P:aerobic respiration"/>
    <property type="evidence" value="ECO:0007669"/>
    <property type="project" value="InterPro"/>
</dbReference>
<comment type="caution">
    <text evidence="9">The sequence shown here is derived from an EMBL/GenBank/DDBJ whole genome shotgun (WGS) entry which is preliminary data.</text>
</comment>
<keyword evidence="4 7" id="KW-1133">Transmembrane helix</keyword>
<dbReference type="Pfam" id="PF00115">
    <property type="entry name" value="COX1"/>
    <property type="match status" value="1"/>
</dbReference>
<keyword evidence="3 6" id="KW-0812">Transmembrane</keyword>
<dbReference type="GO" id="GO:0015990">
    <property type="term" value="P:electron transport coupled proton transport"/>
    <property type="evidence" value="ECO:0007669"/>
    <property type="project" value="TreeGrafter"/>
</dbReference>
<evidence type="ECO:0000256" key="1">
    <source>
        <dbReference type="ARBA" id="ARBA00004141"/>
    </source>
</evidence>
<evidence type="ECO:0000256" key="5">
    <source>
        <dbReference type="ARBA" id="ARBA00023136"/>
    </source>
</evidence>
<keyword evidence="9" id="KW-0560">Oxidoreductase</keyword>
<comment type="similarity">
    <text evidence="6">Belongs to the heme-copper respiratory oxidase family.</text>
</comment>
<feature type="transmembrane region" description="Helical" evidence="7">
    <location>
        <begin position="12"/>
        <end position="29"/>
    </location>
</feature>
<gene>
    <name evidence="9" type="ORF">JCM19296_1692</name>
</gene>
<dbReference type="Gene3D" id="1.20.210.10">
    <property type="entry name" value="Cytochrome c oxidase-like, subunit I domain"/>
    <property type="match status" value="1"/>
</dbReference>
<evidence type="ECO:0000256" key="6">
    <source>
        <dbReference type="RuleBase" id="RU000370"/>
    </source>
</evidence>
<dbReference type="InterPro" id="IPR023616">
    <property type="entry name" value="Cyt_c_oxase-like_su1_dom"/>
</dbReference>
<dbReference type="GO" id="GO:0022904">
    <property type="term" value="P:respiratory electron transport chain"/>
    <property type="evidence" value="ECO:0007669"/>
    <property type="project" value="TreeGrafter"/>
</dbReference>
<feature type="transmembrane region" description="Helical" evidence="7">
    <location>
        <begin position="150"/>
        <end position="168"/>
    </location>
</feature>
<dbReference type="EMBL" id="BBLG01000003">
    <property type="protein sequence ID" value="GAK76095.1"/>
    <property type="molecule type" value="Genomic_DNA"/>
</dbReference>
<keyword evidence="6" id="KW-0813">Transport</keyword>
<dbReference type="InterPro" id="IPR036927">
    <property type="entry name" value="Cyt_c_oxase-like_su1_sf"/>
</dbReference>
<dbReference type="Proteomes" id="UP000028980">
    <property type="component" value="Unassembled WGS sequence"/>
</dbReference>
<dbReference type="AlphaFoldDB" id="A0A081DAZ9"/>
<sequence length="201" mass="23094">MWSDFLSKVNFWGGWQLIIVAAAITLPLGMTSSKEYAELEWPIDIAIALIWVAFGVNLIGTLIKRRQRHLYVAIWFYIATFVTVAVLHIFNSMALPVNMFKSYSAYAGVQDALVQWWYGHNAVAFFLTTPFLGLMYYFVPKAANRPVYSYRLSIIHFWSLIFIYIWAGPHHLLYSALPDWAQNLGVAFSVMLIAPSWGWND</sequence>
<dbReference type="GO" id="GO:0016491">
    <property type="term" value="F:oxidoreductase activity"/>
    <property type="evidence" value="ECO:0007669"/>
    <property type="project" value="UniProtKB-KW"/>
</dbReference>
<keyword evidence="5 7" id="KW-0472">Membrane</keyword>
<dbReference type="PROSITE" id="PS00077">
    <property type="entry name" value="COX1_CUB"/>
    <property type="match status" value="1"/>
</dbReference>
<accession>A0A081DAZ9</accession>
<dbReference type="GO" id="GO:0004129">
    <property type="term" value="F:cytochrome-c oxidase activity"/>
    <property type="evidence" value="ECO:0007669"/>
    <property type="project" value="InterPro"/>
</dbReference>
<dbReference type="PANTHER" id="PTHR10422:SF29">
    <property type="entry name" value="CYTOCHROME C OXIDASE SUBUNIT 1 HOMOLOG, BACTEROID"/>
    <property type="match status" value="1"/>
</dbReference>
<evidence type="ECO:0000259" key="8">
    <source>
        <dbReference type="PROSITE" id="PS50855"/>
    </source>
</evidence>
<dbReference type="SUPFAM" id="SSF81442">
    <property type="entry name" value="Cytochrome c oxidase subunit I-like"/>
    <property type="match status" value="1"/>
</dbReference>
<keyword evidence="6" id="KW-0479">Metal-binding</keyword>
<feature type="transmembrane region" description="Helical" evidence="7">
    <location>
        <begin position="41"/>
        <end position="63"/>
    </location>
</feature>
<feature type="transmembrane region" description="Helical" evidence="7">
    <location>
        <begin position="70"/>
        <end position="90"/>
    </location>
</feature>
<dbReference type="PROSITE" id="PS50855">
    <property type="entry name" value="COX1"/>
    <property type="match status" value="1"/>
</dbReference>
<name>A0A081DAZ9_NONUL</name>
<evidence type="ECO:0000256" key="2">
    <source>
        <dbReference type="ARBA" id="ARBA00022660"/>
    </source>
</evidence>
<reference evidence="9 10" key="1">
    <citation type="journal article" date="2014" name="Genome Announc.">
        <title>Draft Genome Sequences of Marine Flavobacterium Nonlabens Strains NR17, NR24, NR27, NR32, NR33, and Ara13.</title>
        <authorList>
            <person name="Nakanishi M."/>
            <person name="Meirelles P."/>
            <person name="Suzuki R."/>
            <person name="Takatani N."/>
            <person name="Mino S."/>
            <person name="Suda W."/>
            <person name="Oshima K."/>
            <person name="Hattori M."/>
            <person name="Ohkuma M."/>
            <person name="Hosokawa M."/>
            <person name="Miyashita K."/>
            <person name="Thompson F.L."/>
            <person name="Niwa A."/>
            <person name="Sawabe T."/>
            <person name="Sawabe T."/>
        </authorList>
    </citation>
    <scope>NUCLEOTIDE SEQUENCE [LARGE SCALE GENOMIC DNA]</scope>
    <source>
        <strain evidence="10">JCM19296</strain>
    </source>
</reference>
<feature type="domain" description="Cytochrome oxidase subunit I profile" evidence="8">
    <location>
        <begin position="1"/>
        <end position="196"/>
    </location>
</feature>
<organism evidence="9 10">
    <name type="scientific">Nonlabens ulvanivorans</name>
    <name type="common">Persicivirga ulvanivorans</name>
    <dbReference type="NCBI Taxonomy" id="906888"/>
    <lineage>
        <taxon>Bacteria</taxon>
        <taxon>Pseudomonadati</taxon>
        <taxon>Bacteroidota</taxon>
        <taxon>Flavobacteriia</taxon>
        <taxon>Flavobacteriales</taxon>
        <taxon>Flavobacteriaceae</taxon>
        <taxon>Nonlabens</taxon>
    </lineage>
</organism>
<proteinExistence type="inferred from homology"/>
<keyword evidence="6" id="KW-0408">Iron</keyword>
<protein>
    <submittedName>
        <fullName evidence="9">Cytochrome c oxidase subunit Ccon</fullName>
        <ecNumber evidence="9">1.9.3.1</ecNumber>
    </submittedName>
</protein>
<keyword evidence="2 6" id="KW-0679">Respiratory chain</keyword>